<protein>
    <submittedName>
        <fullName evidence="1">Uncharacterized protein</fullName>
    </submittedName>
</protein>
<evidence type="ECO:0000313" key="1">
    <source>
        <dbReference type="EMBL" id="CAA6674349.1"/>
    </source>
</evidence>
<evidence type="ECO:0000313" key="2">
    <source>
        <dbReference type="Proteomes" id="UP001189122"/>
    </source>
</evidence>
<comment type="caution">
    <text evidence="1">The sequence shown here is derived from an EMBL/GenBank/DDBJ whole genome shotgun (WGS) entry which is preliminary data.</text>
</comment>
<name>A0ABN7EB88_SPIIN</name>
<accession>A0ABN7EB88</accession>
<proteinExistence type="predicted"/>
<gene>
    <name evidence="1" type="ORF">SI7747_UN020707</name>
</gene>
<organism evidence="1 2">
    <name type="scientific">Spirodela intermedia</name>
    <name type="common">Intermediate duckweed</name>
    <dbReference type="NCBI Taxonomy" id="51605"/>
    <lineage>
        <taxon>Eukaryota</taxon>
        <taxon>Viridiplantae</taxon>
        <taxon>Streptophyta</taxon>
        <taxon>Embryophyta</taxon>
        <taxon>Tracheophyta</taxon>
        <taxon>Spermatophyta</taxon>
        <taxon>Magnoliopsida</taxon>
        <taxon>Liliopsida</taxon>
        <taxon>Araceae</taxon>
        <taxon>Lemnoideae</taxon>
        <taxon>Spirodela</taxon>
    </lineage>
</organism>
<dbReference type="EMBL" id="CACRZD030000101">
    <property type="protein sequence ID" value="CAA6674349.1"/>
    <property type="molecule type" value="Genomic_DNA"/>
</dbReference>
<reference evidence="2" key="1">
    <citation type="journal article" date="2020" name="Sci. Rep.">
        <title>Chromosome-scale genome assembly for the duckweed Spirodela intermedia, integrating cytogenetic maps, PacBio and Oxford Nanopore libraries.</title>
        <authorList>
            <person name="Hoang P.T.N."/>
            <person name="Fiebig A."/>
            <person name="Novak P."/>
            <person name="Macas J."/>
            <person name="Cao H.X."/>
            <person name="Stepanenko A."/>
            <person name="Chen G."/>
            <person name="Borisjuk N."/>
            <person name="Scholz U."/>
            <person name="Schubert I."/>
        </authorList>
    </citation>
    <scope>NUCLEOTIDE SEQUENCE [LARGE SCALE GENOMIC DNA]</scope>
</reference>
<dbReference type="Proteomes" id="UP001189122">
    <property type="component" value="Unassembled WGS sequence"/>
</dbReference>
<sequence length="46" mass="5427">MTWSISRSSCKVQRLMKWVVKSFLAAFLALVGFNSRWLTTYRKSLK</sequence>
<keyword evidence="2" id="KW-1185">Reference proteome</keyword>